<dbReference type="GO" id="GO:0005764">
    <property type="term" value="C:lysosome"/>
    <property type="evidence" value="ECO:0000318"/>
    <property type="project" value="GO_Central"/>
</dbReference>
<dbReference type="VEuPathDB" id="AmoebaDB:DICPUDRAFT_81345"/>
<feature type="domain" description="Peptidase C1A papain C-terminal" evidence="11">
    <location>
        <begin position="114"/>
        <end position="328"/>
    </location>
</feature>
<dbReference type="InterPro" id="IPR013201">
    <property type="entry name" value="Prot_inhib_I29"/>
</dbReference>
<dbReference type="RefSeq" id="XP_003290611.1">
    <property type="nucleotide sequence ID" value="XM_003290563.1"/>
</dbReference>
<dbReference type="GO" id="GO:0004197">
    <property type="term" value="F:cysteine-type endopeptidase activity"/>
    <property type="evidence" value="ECO:0000318"/>
    <property type="project" value="GO_Central"/>
</dbReference>
<dbReference type="InterPro" id="IPR000668">
    <property type="entry name" value="Peptidase_C1A_C"/>
</dbReference>
<evidence type="ECO:0000256" key="2">
    <source>
        <dbReference type="ARBA" id="ARBA00008455"/>
    </source>
</evidence>
<evidence type="ECO:0000256" key="1">
    <source>
        <dbReference type="ARBA" id="ARBA00004371"/>
    </source>
</evidence>
<dbReference type="SMART" id="SM00645">
    <property type="entry name" value="Pept_C1"/>
    <property type="match status" value="1"/>
</dbReference>
<evidence type="ECO:0000256" key="8">
    <source>
        <dbReference type="ARBA" id="ARBA00023157"/>
    </source>
</evidence>
<evidence type="ECO:0000256" key="9">
    <source>
        <dbReference type="ARBA" id="ARBA00023228"/>
    </source>
</evidence>
<evidence type="ECO:0000256" key="10">
    <source>
        <dbReference type="SAM" id="SignalP"/>
    </source>
</evidence>
<dbReference type="OrthoDB" id="10259130at2759"/>
<organism evidence="13 14">
    <name type="scientific">Dictyostelium purpureum</name>
    <name type="common">Slime mold</name>
    <dbReference type="NCBI Taxonomy" id="5786"/>
    <lineage>
        <taxon>Eukaryota</taxon>
        <taxon>Amoebozoa</taxon>
        <taxon>Evosea</taxon>
        <taxon>Eumycetozoa</taxon>
        <taxon>Dictyostelia</taxon>
        <taxon>Dictyosteliales</taxon>
        <taxon>Dictyosteliaceae</taxon>
        <taxon>Dictyostelium</taxon>
    </lineage>
</organism>
<dbReference type="Pfam" id="PF00112">
    <property type="entry name" value="Peptidase_C1"/>
    <property type="match status" value="1"/>
</dbReference>
<evidence type="ECO:0000256" key="5">
    <source>
        <dbReference type="ARBA" id="ARBA00022801"/>
    </source>
</evidence>
<dbReference type="GeneID" id="10508083"/>
<comment type="subcellular location">
    <subcellularLocation>
        <location evidence="1">Lysosome</location>
    </subcellularLocation>
</comment>
<dbReference type="FunFam" id="3.90.70.10:FF:000198">
    <property type="entry name" value="Cysteine proteinase 3"/>
    <property type="match status" value="1"/>
</dbReference>
<dbReference type="Pfam" id="PF08246">
    <property type="entry name" value="Inhibitor_I29"/>
    <property type="match status" value="1"/>
</dbReference>
<dbReference type="GO" id="GO:0005615">
    <property type="term" value="C:extracellular space"/>
    <property type="evidence" value="ECO:0000318"/>
    <property type="project" value="GO_Central"/>
</dbReference>
<dbReference type="InterPro" id="IPR025660">
    <property type="entry name" value="Pept_his_AS"/>
</dbReference>
<keyword evidence="9" id="KW-0458">Lysosome</keyword>
<sequence length="330" mass="36777">MRLLLLLIVLIFSFNVCFASNSVYSAQTYQTSFLGWMKKHDRSYHHHEFNNKYQAFKDNMDFIHNWNTNKNSKTVLGLTQFADLTNEEYRKIYLGTKVNVAPEKHNFNMIHFTGPDSIDWRTKGAVSHVKDQGQCGSCWSFSTTGSVEGAHQIKTGNMVTLSEQNLVDCSGKFGNNGCDGGLMVNAFKFIMSQGGVATEDSYPYNAVQGKCKFTKSMVGANISGYKEITQGSELELQAALTKQPVSIAIDASQQSFQLYKSGVYDEPECSSYQLDHGVLAVGYGTENGKDYYIVKNSWADSWGQDGYIFMSRNAKNQCGVATMASYPISN</sequence>
<reference evidence="14" key="1">
    <citation type="journal article" date="2011" name="Genome Biol.">
        <title>Comparative genomics of the social amoebae Dictyostelium discoideum and Dictyostelium purpureum.</title>
        <authorList>
            <consortium name="US DOE Joint Genome Institute (JGI-PGF)"/>
            <person name="Sucgang R."/>
            <person name="Kuo A."/>
            <person name="Tian X."/>
            <person name="Salerno W."/>
            <person name="Parikh A."/>
            <person name="Feasley C.L."/>
            <person name="Dalin E."/>
            <person name="Tu H."/>
            <person name="Huang E."/>
            <person name="Barry K."/>
            <person name="Lindquist E."/>
            <person name="Shapiro H."/>
            <person name="Bruce D."/>
            <person name="Schmutz J."/>
            <person name="Salamov A."/>
            <person name="Fey P."/>
            <person name="Gaudet P."/>
            <person name="Anjard C."/>
            <person name="Babu M.M."/>
            <person name="Basu S."/>
            <person name="Bushmanova Y."/>
            <person name="van der Wel H."/>
            <person name="Katoh-Kurasawa M."/>
            <person name="Dinh C."/>
            <person name="Coutinho P.M."/>
            <person name="Saito T."/>
            <person name="Elias M."/>
            <person name="Schaap P."/>
            <person name="Kay R.R."/>
            <person name="Henrissat B."/>
            <person name="Eichinger L."/>
            <person name="Rivero F."/>
            <person name="Putnam N.H."/>
            <person name="West C.M."/>
            <person name="Loomis W.F."/>
            <person name="Chisholm R.L."/>
            <person name="Shaulsky G."/>
            <person name="Strassmann J.E."/>
            <person name="Queller D.C."/>
            <person name="Kuspa A."/>
            <person name="Grigoriev I.V."/>
        </authorList>
    </citation>
    <scope>NUCLEOTIDE SEQUENCE [LARGE SCALE GENOMIC DNA]</scope>
    <source>
        <strain evidence="14">QSDP1</strain>
    </source>
</reference>
<evidence type="ECO:0000313" key="13">
    <source>
        <dbReference type="EMBL" id="EGC32859.1"/>
    </source>
</evidence>
<keyword evidence="14" id="KW-1185">Reference proteome</keyword>
<name>F0ZT75_DICPU</name>
<evidence type="ECO:0000256" key="4">
    <source>
        <dbReference type="ARBA" id="ARBA00022729"/>
    </source>
</evidence>
<dbReference type="GO" id="GO:2001235">
    <property type="term" value="P:positive regulation of apoptotic signaling pathway"/>
    <property type="evidence" value="ECO:0000318"/>
    <property type="project" value="GO_Central"/>
</dbReference>
<dbReference type="GO" id="GO:0006955">
    <property type="term" value="P:immune response"/>
    <property type="evidence" value="ECO:0000318"/>
    <property type="project" value="GO_Central"/>
</dbReference>
<feature type="chain" id="PRO_5018615876" evidence="10">
    <location>
        <begin position="20"/>
        <end position="330"/>
    </location>
</feature>
<dbReference type="MEROPS" id="C01.A55"/>
<dbReference type="InterPro" id="IPR000169">
    <property type="entry name" value="Pept_cys_AS"/>
</dbReference>
<evidence type="ECO:0000259" key="11">
    <source>
        <dbReference type="SMART" id="SM00645"/>
    </source>
</evidence>
<keyword evidence="8" id="KW-1015">Disulfide bond</keyword>
<dbReference type="InParanoid" id="F0ZT75"/>
<dbReference type="eggNOG" id="KOG1543">
    <property type="taxonomic scope" value="Eukaryota"/>
</dbReference>
<dbReference type="InterPro" id="IPR038765">
    <property type="entry name" value="Papain-like_cys_pep_sf"/>
</dbReference>
<dbReference type="CDD" id="cd02248">
    <property type="entry name" value="Peptidase_C1A"/>
    <property type="match status" value="1"/>
</dbReference>
<evidence type="ECO:0000313" key="14">
    <source>
        <dbReference type="Proteomes" id="UP000001064"/>
    </source>
</evidence>
<dbReference type="OMA" id="GCLGAFN"/>
<dbReference type="EMBL" id="GL871170">
    <property type="protein sequence ID" value="EGC32859.1"/>
    <property type="molecule type" value="Genomic_DNA"/>
</dbReference>
<evidence type="ECO:0000256" key="7">
    <source>
        <dbReference type="ARBA" id="ARBA00023145"/>
    </source>
</evidence>
<proteinExistence type="inferred from homology"/>
<keyword evidence="3" id="KW-0645">Protease</keyword>
<dbReference type="PANTHER" id="PTHR12411">
    <property type="entry name" value="CYSTEINE PROTEASE FAMILY C1-RELATED"/>
    <property type="match status" value="1"/>
</dbReference>
<dbReference type="KEGG" id="dpp:DICPUDRAFT_81345"/>
<keyword evidence="5" id="KW-0378">Hydrolase</keyword>
<keyword evidence="4 10" id="KW-0732">Signal</keyword>
<evidence type="ECO:0000259" key="12">
    <source>
        <dbReference type="SMART" id="SM00848"/>
    </source>
</evidence>
<evidence type="ECO:0000256" key="6">
    <source>
        <dbReference type="ARBA" id="ARBA00022807"/>
    </source>
</evidence>
<dbReference type="InterPro" id="IPR039417">
    <property type="entry name" value="Peptidase_C1A_papain-like"/>
</dbReference>
<keyword evidence="7" id="KW-0865">Zymogen</keyword>
<accession>F0ZT75</accession>
<dbReference type="FunCoup" id="F0ZT75">
    <property type="interactions" value="63"/>
</dbReference>
<dbReference type="PROSITE" id="PS00639">
    <property type="entry name" value="THIOL_PROTEASE_HIS"/>
    <property type="match status" value="1"/>
</dbReference>
<keyword evidence="6" id="KW-0788">Thiol protease</keyword>
<dbReference type="InterPro" id="IPR013128">
    <property type="entry name" value="Peptidase_C1A"/>
</dbReference>
<dbReference type="Proteomes" id="UP000001064">
    <property type="component" value="Unassembled WGS sequence"/>
</dbReference>
<dbReference type="AlphaFoldDB" id="F0ZT75"/>
<gene>
    <name evidence="13" type="ORF">DICPUDRAFT_81345</name>
</gene>
<dbReference type="GO" id="GO:0008656">
    <property type="term" value="F:cysteine-type endopeptidase activator activity involved in apoptotic process"/>
    <property type="evidence" value="ECO:0000318"/>
    <property type="project" value="GO_Central"/>
</dbReference>
<dbReference type="PRINTS" id="PR00705">
    <property type="entry name" value="PAPAIN"/>
</dbReference>
<feature type="signal peptide" evidence="10">
    <location>
        <begin position="1"/>
        <end position="19"/>
    </location>
</feature>
<dbReference type="GO" id="GO:0051603">
    <property type="term" value="P:proteolysis involved in protein catabolic process"/>
    <property type="evidence" value="ECO:0000318"/>
    <property type="project" value="GO_Central"/>
</dbReference>
<evidence type="ECO:0000256" key="3">
    <source>
        <dbReference type="ARBA" id="ARBA00022670"/>
    </source>
</evidence>
<dbReference type="SUPFAM" id="SSF54001">
    <property type="entry name" value="Cysteine proteinases"/>
    <property type="match status" value="1"/>
</dbReference>
<feature type="domain" description="Cathepsin propeptide inhibitor" evidence="12">
    <location>
        <begin position="33"/>
        <end position="89"/>
    </location>
</feature>
<dbReference type="PROSITE" id="PS00139">
    <property type="entry name" value="THIOL_PROTEASE_CYS"/>
    <property type="match status" value="1"/>
</dbReference>
<dbReference type="Gene3D" id="3.90.70.10">
    <property type="entry name" value="Cysteine proteinases"/>
    <property type="match status" value="1"/>
</dbReference>
<dbReference type="SMART" id="SM00848">
    <property type="entry name" value="Inhibitor_I29"/>
    <property type="match status" value="1"/>
</dbReference>
<comment type="similarity">
    <text evidence="2">Belongs to the peptidase C1 family.</text>
</comment>
<protein>
    <submittedName>
        <fullName evidence="13">Uncharacterized protein</fullName>
    </submittedName>
</protein>